<name>A0A023B297_GRENI</name>
<gene>
    <name evidence="1" type="ORF">GNI_123750</name>
</gene>
<accession>A0A023B297</accession>
<reference evidence="1" key="1">
    <citation type="submission" date="2013-12" db="EMBL/GenBank/DDBJ databases">
        <authorList>
            <person name="Omoto C.K."/>
            <person name="Sibley D."/>
            <person name="Venepally P."/>
            <person name="Hadjithomas M."/>
            <person name="Karamycheva S."/>
            <person name="Brunk B."/>
            <person name="Roos D."/>
            <person name="Caler E."/>
            <person name="Lorenzi H."/>
        </authorList>
    </citation>
    <scope>NUCLEOTIDE SEQUENCE</scope>
</reference>
<evidence type="ECO:0000313" key="1">
    <source>
        <dbReference type="EMBL" id="EZG51718.1"/>
    </source>
</evidence>
<dbReference type="RefSeq" id="XP_011131931.1">
    <property type="nucleotide sequence ID" value="XM_011133629.1"/>
</dbReference>
<protein>
    <submittedName>
        <fullName evidence="1">Uncharacterized protein</fullName>
    </submittedName>
</protein>
<dbReference type="GeneID" id="22914352"/>
<dbReference type="EMBL" id="AFNH02000923">
    <property type="protein sequence ID" value="EZG51718.1"/>
    <property type="molecule type" value="Genomic_DNA"/>
</dbReference>
<dbReference type="Proteomes" id="UP000019763">
    <property type="component" value="Unassembled WGS sequence"/>
</dbReference>
<evidence type="ECO:0000313" key="2">
    <source>
        <dbReference type="Proteomes" id="UP000019763"/>
    </source>
</evidence>
<keyword evidence="2" id="KW-1185">Reference proteome</keyword>
<comment type="caution">
    <text evidence="1">The sequence shown here is derived from an EMBL/GenBank/DDBJ whole genome shotgun (WGS) entry which is preliminary data.</text>
</comment>
<organism evidence="1 2">
    <name type="scientific">Gregarina niphandrodes</name>
    <name type="common">Septate eugregarine</name>
    <dbReference type="NCBI Taxonomy" id="110365"/>
    <lineage>
        <taxon>Eukaryota</taxon>
        <taxon>Sar</taxon>
        <taxon>Alveolata</taxon>
        <taxon>Apicomplexa</taxon>
        <taxon>Conoidasida</taxon>
        <taxon>Gregarinasina</taxon>
        <taxon>Eugregarinorida</taxon>
        <taxon>Gregarinidae</taxon>
        <taxon>Gregarina</taxon>
    </lineage>
</organism>
<dbReference type="VEuPathDB" id="CryptoDB:GNI_123750"/>
<proteinExistence type="predicted"/>
<sequence length="577" mass="66478">MRRILKDMFCRREFGSAYEEHPYQLFYCIRTRSPICKFHHPKLRCPFLIWLTLNITDSSKSVLLEEVDSNGYIRDVMYGGVEWSTWLCFLSIIAHSRSVSIYLFNERNKTWFGSGPIQGFQNLYYTIIDHTEACKRLEEVCGALSRPILFNELLKGRLSAVSNTIGGKSLKHSCDDTYLSTDLFIPPCSLKIYNRNLRTKWRSQLNSHNGNQGDNLRRVLFQVVNCLLTKKADRSAMKAIIRSIPGVRPGQAILICENKYYGFFVNYILRVINYNLKGLRSIVQGSRKDMALKNILHPMANGYPNPLLENNNSPLLNDPLLNDPLLNDPLLNDPLLNDPQRNTESPSHLTIFPVASASITIPDKHLQKRPLVNRSRKHLEKPLEKRRMVREQVGYVSYPTWKKILDNRHKSIRIKSRLFPLMLETIGKRRLRMVHKINKGTIRVTISSGLMRDPQIVNLPGAVEIMSHAIPTLVSGGSHQYLNLRNCRESLSTRLFYSMLLRCLQATAMHHQYSTLVCSRKKHQTSLEELVSSLPEVSLSYSYFMITIDLESCFDFVNGFVFNASHRKYPLIPDISE</sequence>
<dbReference type="AlphaFoldDB" id="A0A023B297"/>